<sequence length="48" mass="5201">MKLKAVLFAAAIFGASFFVTSTTDNDTNNDQIKEQAVDVRTIKVPING</sequence>
<feature type="signal peptide" evidence="1">
    <location>
        <begin position="1"/>
        <end position="21"/>
    </location>
</feature>
<keyword evidence="1" id="KW-0732">Signal</keyword>
<gene>
    <name evidence="2" type="ORF">SAMN05878281_1883</name>
</gene>
<accession>A0A1M7LEI6</accession>
<proteinExistence type="predicted"/>
<dbReference type="AlphaFoldDB" id="A0A1M7LEI6"/>
<dbReference type="RefSeq" id="WP_170065275.1">
    <property type="nucleotide sequence ID" value="NZ_LT670848.1"/>
</dbReference>
<name>A0A1M7LEI6_9FLAO</name>
<dbReference type="STRING" id="143223.SAMN05878281_1883"/>
<evidence type="ECO:0000256" key="1">
    <source>
        <dbReference type="SAM" id="SignalP"/>
    </source>
</evidence>
<dbReference type="EMBL" id="LT670848">
    <property type="protein sequence ID" value="SHM76541.1"/>
    <property type="molecule type" value="Genomic_DNA"/>
</dbReference>
<dbReference type="Proteomes" id="UP000190235">
    <property type="component" value="Chromosome I"/>
</dbReference>
<evidence type="ECO:0000313" key="3">
    <source>
        <dbReference type="Proteomes" id="UP000190235"/>
    </source>
</evidence>
<organism evidence="2 3">
    <name type="scientific">Salegentibacter salegens</name>
    <dbReference type="NCBI Taxonomy" id="143223"/>
    <lineage>
        <taxon>Bacteria</taxon>
        <taxon>Pseudomonadati</taxon>
        <taxon>Bacteroidota</taxon>
        <taxon>Flavobacteriia</taxon>
        <taxon>Flavobacteriales</taxon>
        <taxon>Flavobacteriaceae</taxon>
        <taxon>Salegentibacter</taxon>
    </lineage>
</organism>
<evidence type="ECO:0000313" key="2">
    <source>
        <dbReference type="EMBL" id="SHM76541.1"/>
    </source>
</evidence>
<protein>
    <submittedName>
        <fullName evidence="2">Uncharacterized protein</fullName>
    </submittedName>
</protein>
<feature type="chain" id="PRO_5011957975" evidence="1">
    <location>
        <begin position="22"/>
        <end position="48"/>
    </location>
</feature>
<reference evidence="3" key="1">
    <citation type="submission" date="2016-11" db="EMBL/GenBank/DDBJ databases">
        <authorList>
            <person name="Varghese N."/>
            <person name="Submissions S."/>
        </authorList>
    </citation>
    <scope>NUCLEOTIDE SEQUENCE [LARGE SCALE GENOMIC DNA]</scope>
    <source>
        <strain evidence="3">ACAM 48</strain>
    </source>
</reference>
<keyword evidence="3" id="KW-1185">Reference proteome</keyword>